<dbReference type="GO" id="GO:0031047">
    <property type="term" value="P:regulatory ncRNA-mediated gene silencing"/>
    <property type="evidence" value="ECO:0007669"/>
    <property type="project" value="UniProtKB-UniRule"/>
</dbReference>
<keyword evidence="2" id="KW-0804">Transcription</keyword>
<keyword evidence="2" id="KW-0539">Nucleus</keyword>
<dbReference type="SUPFAM" id="SSF48452">
    <property type="entry name" value="TPR-like"/>
    <property type="match status" value="1"/>
</dbReference>
<keyword evidence="2" id="KW-0943">RNA-mediated gene silencing</keyword>
<evidence type="ECO:0000313" key="5">
    <source>
        <dbReference type="Proteomes" id="UP000694557"/>
    </source>
</evidence>
<reference evidence="4" key="1">
    <citation type="submission" date="2025-08" db="UniProtKB">
        <authorList>
            <consortium name="Ensembl"/>
        </authorList>
    </citation>
    <scope>IDENTIFICATION</scope>
</reference>
<dbReference type="PANTHER" id="PTHR12979">
    <property type="entry name" value="CCR4-NOT TRANSCRIPTION COMPLEX SUBUNIT 10"/>
    <property type="match status" value="1"/>
</dbReference>
<proteinExistence type="inferred from homology"/>
<accession>A0A8C7I3Q2</accession>
<dbReference type="GO" id="GO:0005737">
    <property type="term" value="C:cytoplasm"/>
    <property type="evidence" value="ECO:0007669"/>
    <property type="project" value="UniProtKB-SubCell"/>
</dbReference>
<feature type="region of interest" description="Disordered" evidence="3">
    <location>
        <begin position="592"/>
        <end position="612"/>
    </location>
</feature>
<feature type="region of interest" description="Disordered" evidence="3">
    <location>
        <begin position="460"/>
        <end position="490"/>
    </location>
</feature>
<dbReference type="InterPro" id="IPR011990">
    <property type="entry name" value="TPR-like_helical_dom_sf"/>
</dbReference>
<dbReference type="GO" id="GO:0006402">
    <property type="term" value="P:mRNA catabolic process"/>
    <property type="evidence" value="ECO:0007669"/>
    <property type="project" value="TreeGrafter"/>
</dbReference>
<keyword evidence="2" id="KW-0810">Translation regulation</keyword>
<evidence type="ECO:0000313" key="4">
    <source>
        <dbReference type="Ensembl" id="ENSOKIP00005063668.1"/>
    </source>
</evidence>
<evidence type="ECO:0000256" key="3">
    <source>
        <dbReference type="SAM" id="MobiDB-lite"/>
    </source>
</evidence>
<dbReference type="Ensembl" id="ENSOKIT00005067677.1">
    <property type="protein sequence ID" value="ENSOKIP00005063668.1"/>
    <property type="gene ID" value="ENSOKIG00005027185.1"/>
</dbReference>
<keyword evidence="2" id="KW-0805">Transcription regulation</keyword>
<dbReference type="GO" id="GO:0005634">
    <property type="term" value="C:nucleus"/>
    <property type="evidence" value="ECO:0007669"/>
    <property type="project" value="UniProtKB-SubCell"/>
</dbReference>
<dbReference type="InterPro" id="IPR019734">
    <property type="entry name" value="TPR_rpt"/>
</dbReference>
<dbReference type="InterPro" id="IPR039740">
    <property type="entry name" value="CNOT10"/>
</dbReference>
<dbReference type="Gene3D" id="1.25.40.10">
    <property type="entry name" value="Tetratricopeptide repeat domain"/>
    <property type="match status" value="2"/>
</dbReference>
<organism evidence="4 5">
    <name type="scientific">Oncorhynchus kisutch</name>
    <name type="common">Coho salmon</name>
    <name type="synonym">Salmo kisutch</name>
    <dbReference type="NCBI Taxonomy" id="8019"/>
    <lineage>
        <taxon>Eukaryota</taxon>
        <taxon>Metazoa</taxon>
        <taxon>Chordata</taxon>
        <taxon>Craniata</taxon>
        <taxon>Vertebrata</taxon>
        <taxon>Euteleostomi</taxon>
        <taxon>Actinopterygii</taxon>
        <taxon>Neopterygii</taxon>
        <taxon>Teleostei</taxon>
        <taxon>Protacanthopterygii</taxon>
        <taxon>Salmoniformes</taxon>
        <taxon>Salmonidae</taxon>
        <taxon>Salmoninae</taxon>
        <taxon>Oncorhynchus</taxon>
    </lineage>
</organism>
<dbReference type="PANTHER" id="PTHR12979:SF5">
    <property type="entry name" value="CCR4-NOT TRANSCRIPTION COMPLEX SUBUNIT 10"/>
    <property type="match status" value="1"/>
</dbReference>
<dbReference type="AlphaFoldDB" id="A0A8C7I3Q2"/>
<comment type="similarity">
    <text evidence="1 2">Belongs to the CNOT10 family.</text>
</comment>
<reference evidence="4" key="2">
    <citation type="submission" date="2025-09" db="UniProtKB">
        <authorList>
            <consortium name="Ensembl"/>
        </authorList>
    </citation>
    <scope>IDENTIFICATION</scope>
</reference>
<dbReference type="SMART" id="SM00028">
    <property type="entry name" value="TPR"/>
    <property type="match status" value="5"/>
</dbReference>
<name>A0A8C7I3Q2_ONCKI</name>
<dbReference type="Proteomes" id="UP000694557">
    <property type="component" value="Unassembled WGS sequence"/>
</dbReference>
<evidence type="ECO:0000256" key="2">
    <source>
        <dbReference type="RuleBase" id="RU367083"/>
    </source>
</evidence>
<keyword evidence="2" id="KW-0963">Cytoplasm</keyword>
<feature type="compositionally biased region" description="Low complexity" evidence="3">
    <location>
        <begin position="468"/>
        <end position="485"/>
    </location>
</feature>
<evidence type="ECO:0000256" key="1">
    <source>
        <dbReference type="ARBA" id="ARBA00010080"/>
    </source>
</evidence>
<dbReference type="GO" id="GO:0030014">
    <property type="term" value="C:CCR4-NOT complex"/>
    <property type="evidence" value="ECO:0007669"/>
    <property type="project" value="UniProtKB-UniRule"/>
</dbReference>
<keyword evidence="5" id="KW-1185">Reference proteome</keyword>
<dbReference type="GeneTree" id="ENSGT00390000001827"/>
<protein>
    <recommendedName>
        <fullName evidence="2">CCR4-NOT transcription complex subunit 10</fullName>
    </recommendedName>
</protein>
<comment type="function">
    <text evidence="2">Component of the CCR4-NOT complex which is one of the major cellular mRNA deadenylases and is linked to various cellular processes including bulk mRNA degradation, miRNA-mediated repression, translational repression during translational initiation and general transcription regulation.</text>
</comment>
<sequence length="709" mass="77739">MADNNTDQEKAIAANALEAFTAGNYEESLKHLGKLQELNKEDYKIALNKAIAEFYKSGQTTTCTLKQTLIAMKNQVHTSMEDIDGLDDVENSLLYYNQAIIHYHMRQYSEAIAIGERLYQFLEPFEKFALAVCFLLVDLYLLTYQPEKALHLLAVLEKLSVQGNNKNGKGESVNSANKDGRNQKAEFIGMIEAAKSKMHQYKVRAYIQMKSSKACKREIKSVMNTAGNSASSLFLKSNFEYLRGNYRKAVKLLNSSNIAEHPGAIKTGECVRCMFWNNLGCIHFAMGKHNLGIFYFKKALQENDHTCAQLGDGGATGNGQSKQFSGIPMCALLANKRYELLYNCGIQLLHIGRPLAAFDCLMDAVQVYHSNPGLWLRLAECCIAANKGSLEQDNKGLPSKKGIVQAIVGQGYHRKIILASQSTQNTIYSDGQSAAIPVASMEFAAICLRNGLVLLPDHQQQENKAENGSKTTSQSGSTESGSENSDACSGKVQEGDKFLSAAPSSPLRKQEVENLRCSLLACSAYVALVLGDNLMALNHAEKLLHQTKLSGSLKFLGHLYAAEALISLDRISEAIGHLNPENVTDVSMGVLSSEQDQGPDKGDLEPVESSGKQTPLCYPSTVSSARAIMLFNLGSAYCLRSEYEKARKCLHQAASMVNTKEIPPEAILLAVYLELQNGESSLWVLIPTCKVVMWGPQVSQSGPYDSCLL</sequence>
<comment type="subcellular location">
    <subcellularLocation>
        <location evidence="2">Cytoplasm</location>
    </subcellularLocation>
    <subcellularLocation>
        <location evidence="2">Nucleus</location>
    </subcellularLocation>
</comment>
<dbReference type="GO" id="GO:0017148">
    <property type="term" value="P:negative regulation of translation"/>
    <property type="evidence" value="ECO:0007669"/>
    <property type="project" value="TreeGrafter"/>
</dbReference>
<gene>
    <name evidence="4" type="primary">CNOT10</name>
</gene>